<dbReference type="AlphaFoldDB" id="A0A565AW72"/>
<accession>A0A565AW72</accession>
<dbReference type="Proteomes" id="UP000489600">
    <property type="component" value="Unassembled WGS sequence"/>
</dbReference>
<reference evidence="1" key="1">
    <citation type="submission" date="2019-07" db="EMBL/GenBank/DDBJ databases">
        <authorList>
            <person name="Dittberner H."/>
        </authorList>
    </citation>
    <scope>NUCLEOTIDE SEQUENCE [LARGE SCALE GENOMIC DNA]</scope>
</reference>
<keyword evidence="2" id="KW-1185">Reference proteome</keyword>
<dbReference type="EMBL" id="CABITT030000002">
    <property type="protein sequence ID" value="VVA93602.1"/>
    <property type="molecule type" value="Genomic_DNA"/>
</dbReference>
<evidence type="ECO:0000313" key="1">
    <source>
        <dbReference type="EMBL" id="VVA93602.1"/>
    </source>
</evidence>
<gene>
    <name evidence="1" type="ORF">ANE_LOCUS4047</name>
</gene>
<evidence type="ECO:0000313" key="2">
    <source>
        <dbReference type="Proteomes" id="UP000489600"/>
    </source>
</evidence>
<comment type="caution">
    <text evidence="1">The sequence shown here is derived from an EMBL/GenBank/DDBJ whole genome shotgun (WGS) entry which is preliminary data.</text>
</comment>
<protein>
    <submittedName>
        <fullName evidence="1">Uncharacterized protein</fullName>
    </submittedName>
</protein>
<sequence>MAADEPRLLSTATMICLVSQDTSHLLNPSIAVDVAFVSESSWISTRASAIGGGRSTSTINLDEKTPMTAAANSKRTEN</sequence>
<name>A0A565AW72_9BRAS</name>
<organism evidence="1 2">
    <name type="scientific">Arabis nemorensis</name>
    <dbReference type="NCBI Taxonomy" id="586526"/>
    <lineage>
        <taxon>Eukaryota</taxon>
        <taxon>Viridiplantae</taxon>
        <taxon>Streptophyta</taxon>
        <taxon>Embryophyta</taxon>
        <taxon>Tracheophyta</taxon>
        <taxon>Spermatophyta</taxon>
        <taxon>Magnoliopsida</taxon>
        <taxon>eudicotyledons</taxon>
        <taxon>Gunneridae</taxon>
        <taxon>Pentapetalae</taxon>
        <taxon>rosids</taxon>
        <taxon>malvids</taxon>
        <taxon>Brassicales</taxon>
        <taxon>Brassicaceae</taxon>
        <taxon>Arabideae</taxon>
        <taxon>Arabis</taxon>
    </lineage>
</organism>
<proteinExistence type="predicted"/>